<dbReference type="InParanoid" id="A0A0C3AGY0"/>
<dbReference type="Proteomes" id="UP000054166">
    <property type="component" value="Unassembled WGS sequence"/>
</dbReference>
<name>A0A0C3AGY0_PILCF</name>
<reference evidence="2" key="2">
    <citation type="submission" date="2015-01" db="EMBL/GenBank/DDBJ databases">
        <title>Evolutionary Origins and Diversification of the Mycorrhizal Mutualists.</title>
        <authorList>
            <consortium name="DOE Joint Genome Institute"/>
            <consortium name="Mycorrhizal Genomics Consortium"/>
            <person name="Kohler A."/>
            <person name="Kuo A."/>
            <person name="Nagy L.G."/>
            <person name="Floudas D."/>
            <person name="Copeland A."/>
            <person name="Barry K.W."/>
            <person name="Cichocki N."/>
            <person name="Veneault-Fourrey C."/>
            <person name="LaButti K."/>
            <person name="Lindquist E.A."/>
            <person name="Lipzen A."/>
            <person name="Lundell T."/>
            <person name="Morin E."/>
            <person name="Murat C."/>
            <person name="Riley R."/>
            <person name="Ohm R."/>
            <person name="Sun H."/>
            <person name="Tunlid A."/>
            <person name="Henrissat B."/>
            <person name="Grigoriev I.V."/>
            <person name="Hibbett D.S."/>
            <person name="Martin F."/>
        </authorList>
    </citation>
    <scope>NUCLEOTIDE SEQUENCE [LARGE SCALE GENOMIC DNA]</scope>
    <source>
        <strain evidence="2">F 1598</strain>
    </source>
</reference>
<gene>
    <name evidence="1" type="ORF">PILCRDRAFT_23790</name>
</gene>
<dbReference type="OrthoDB" id="3163890at2759"/>
<sequence length="113" mass="12904">KNDPSLETKRSYAHAMKLRAAMTYGFGHSEFCGSHPWHLADSGEWRGNPSVSDQVSNYMISLRKRKARSGEVAMSSRAITPDLMHKLYEWNHRAENWTIQPYTPGSRNPGVRL</sequence>
<proteinExistence type="predicted"/>
<feature type="non-terminal residue" evidence="1">
    <location>
        <position position="1"/>
    </location>
</feature>
<keyword evidence="2" id="KW-1185">Reference proteome</keyword>
<protein>
    <submittedName>
        <fullName evidence="1">Uncharacterized protein</fullName>
    </submittedName>
</protein>
<evidence type="ECO:0000313" key="1">
    <source>
        <dbReference type="EMBL" id="KIM73058.1"/>
    </source>
</evidence>
<reference evidence="1 2" key="1">
    <citation type="submission" date="2014-04" db="EMBL/GenBank/DDBJ databases">
        <authorList>
            <consortium name="DOE Joint Genome Institute"/>
            <person name="Kuo A."/>
            <person name="Tarkka M."/>
            <person name="Buscot F."/>
            <person name="Kohler A."/>
            <person name="Nagy L.G."/>
            <person name="Floudas D."/>
            <person name="Copeland A."/>
            <person name="Barry K.W."/>
            <person name="Cichocki N."/>
            <person name="Veneault-Fourrey C."/>
            <person name="LaButti K."/>
            <person name="Lindquist E.A."/>
            <person name="Lipzen A."/>
            <person name="Lundell T."/>
            <person name="Morin E."/>
            <person name="Murat C."/>
            <person name="Sun H."/>
            <person name="Tunlid A."/>
            <person name="Henrissat B."/>
            <person name="Grigoriev I.V."/>
            <person name="Hibbett D.S."/>
            <person name="Martin F."/>
            <person name="Nordberg H.P."/>
            <person name="Cantor M.N."/>
            <person name="Hua S.X."/>
        </authorList>
    </citation>
    <scope>NUCLEOTIDE SEQUENCE [LARGE SCALE GENOMIC DNA]</scope>
    <source>
        <strain evidence="1 2">F 1598</strain>
    </source>
</reference>
<dbReference type="HOGENOM" id="CLU_134543_0_0_1"/>
<feature type="non-terminal residue" evidence="1">
    <location>
        <position position="113"/>
    </location>
</feature>
<accession>A0A0C3AGY0</accession>
<dbReference type="AlphaFoldDB" id="A0A0C3AGY0"/>
<dbReference type="EMBL" id="KN833094">
    <property type="protein sequence ID" value="KIM73058.1"/>
    <property type="molecule type" value="Genomic_DNA"/>
</dbReference>
<evidence type="ECO:0000313" key="2">
    <source>
        <dbReference type="Proteomes" id="UP000054166"/>
    </source>
</evidence>
<organism evidence="1 2">
    <name type="scientific">Piloderma croceum (strain F 1598)</name>
    <dbReference type="NCBI Taxonomy" id="765440"/>
    <lineage>
        <taxon>Eukaryota</taxon>
        <taxon>Fungi</taxon>
        <taxon>Dikarya</taxon>
        <taxon>Basidiomycota</taxon>
        <taxon>Agaricomycotina</taxon>
        <taxon>Agaricomycetes</taxon>
        <taxon>Agaricomycetidae</taxon>
        <taxon>Atheliales</taxon>
        <taxon>Atheliaceae</taxon>
        <taxon>Piloderma</taxon>
    </lineage>
</organism>